<feature type="compositionally biased region" description="Basic and acidic residues" evidence="1">
    <location>
        <begin position="41"/>
        <end position="72"/>
    </location>
</feature>
<evidence type="ECO:0000313" key="3">
    <source>
        <dbReference type="Proteomes" id="UP001302274"/>
    </source>
</evidence>
<dbReference type="EMBL" id="JAYGJQ010000002">
    <property type="protein sequence ID" value="MEA9357385.1"/>
    <property type="molecule type" value="Genomic_DNA"/>
</dbReference>
<proteinExistence type="predicted"/>
<accession>A0ABU5VWE9</accession>
<gene>
    <name evidence="2" type="ORF">SHI21_14255</name>
</gene>
<dbReference type="Proteomes" id="UP001302274">
    <property type="component" value="Unassembled WGS sequence"/>
</dbReference>
<keyword evidence="3" id="KW-1185">Reference proteome</keyword>
<dbReference type="RefSeq" id="WP_323577379.1">
    <property type="nucleotide sequence ID" value="NZ_JAYGJQ010000002.1"/>
</dbReference>
<feature type="compositionally biased region" description="Basic and acidic residues" evidence="1">
    <location>
        <begin position="1"/>
        <end position="18"/>
    </location>
</feature>
<name>A0ABU5VWE9_9BACT</name>
<reference evidence="2 3" key="1">
    <citation type="submission" date="2023-11" db="EMBL/GenBank/DDBJ databases">
        <title>A Novel Polar Bacteriovorax (B. antarcticus) Isolated from the Biocrust in Antarctica.</title>
        <authorList>
            <person name="Mun W."/>
            <person name="Choi S.Y."/>
            <person name="Mitchell R.J."/>
        </authorList>
    </citation>
    <scope>NUCLEOTIDE SEQUENCE [LARGE SCALE GENOMIC DNA]</scope>
    <source>
        <strain evidence="2 3">PP10</strain>
    </source>
</reference>
<protein>
    <submittedName>
        <fullName evidence="2">Uncharacterized protein</fullName>
    </submittedName>
</protein>
<comment type="caution">
    <text evidence="2">The sequence shown here is derived from an EMBL/GenBank/DDBJ whole genome shotgun (WGS) entry which is preliminary data.</text>
</comment>
<organism evidence="2 3">
    <name type="scientific">Bacteriovorax antarcticus</name>
    <dbReference type="NCBI Taxonomy" id="3088717"/>
    <lineage>
        <taxon>Bacteria</taxon>
        <taxon>Pseudomonadati</taxon>
        <taxon>Bdellovibrionota</taxon>
        <taxon>Bacteriovoracia</taxon>
        <taxon>Bacteriovoracales</taxon>
        <taxon>Bacteriovoracaceae</taxon>
        <taxon>Bacteriovorax</taxon>
    </lineage>
</organism>
<evidence type="ECO:0000313" key="2">
    <source>
        <dbReference type="EMBL" id="MEA9357385.1"/>
    </source>
</evidence>
<sequence>MSITKENNRDKSLDKNLQDDWIPDQQRRAGATSEAIAEYGGDIKRKDTIIEKKTNQASQKDPDNWKKKDVGV</sequence>
<feature type="region of interest" description="Disordered" evidence="1">
    <location>
        <begin position="1"/>
        <end position="72"/>
    </location>
</feature>
<evidence type="ECO:0000256" key="1">
    <source>
        <dbReference type="SAM" id="MobiDB-lite"/>
    </source>
</evidence>